<reference evidence="1" key="1">
    <citation type="journal article" date="2014" name="Int. J. Syst. Evol. Microbiol.">
        <title>Complete genome sequence of Corynebacterium casei LMG S-19264T (=DSM 44701T), isolated from a smear-ripened cheese.</title>
        <authorList>
            <consortium name="US DOE Joint Genome Institute (JGI-PGF)"/>
            <person name="Walter F."/>
            <person name="Albersmeier A."/>
            <person name="Kalinowski J."/>
            <person name="Ruckert C."/>
        </authorList>
    </citation>
    <scope>NUCLEOTIDE SEQUENCE</scope>
    <source>
        <strain evidence="1">CGMCC 1.12153</strain>
    </source>
</reference>
<evidence type="ECO:0000313" key="2">
    <source>
        <dbReference type="Proteomes" id="UP000660110"/>
    </source>
</evidence>
<evidence type="ECO:0000313" key="1">
    <source>
        <dbReference type="EMBL" id="GGF24617.1"/>
    </source>
</evidence>
<name>A0A917B861_HALAA</name>
<accession>A0A917B861</accession>
<keyword evidence="2" id="KW-1185">Reference proteome</keyword>
<proteinExistence type="predicted"/>
<reference evidence="1" key="2">
    <citation type="submission" date="2020-09" db="EMBL/GenBank/DDBJ databases">
        <authorList>
            <person name="Sun Q."/>
            <person name="Zhou Y."/>
        </authorList>
    </citation>
    <scope>NUCLEOTIDE SEQUENCE</scope>
    <source>
        <strain evidence="1">CGMCC 1.12153</strain>
    </source>
</reference>
<protein>
    <submittedName>
        <fullName evidence="1">Uncharacterized protein</fullName>
    </submittedName>
</protein>
<dbReference type="EMBL" id="BMEL01000003">
    <property type="protein sequence ID" value="GGF24617.1"/>
    <property type="molecule type" value="Genomic_DNA"/>
</dbReference>
<dbReference type="Proteomes" id="UP000660110">
    <property type="component" value="Unassembled WGS sequence"/>
</dbReference>
<dbReference type="AlphaFoldDB" id="A0A917B861"/>
<dbReference type="RefSeq" id="WP_188377797.1">
    <property type="nucleotide sequence ID" value="NZ_BMEL01000003.1"/>
</dbReference>
<gene>
    <name evidence="1" type="ORF">GCM10010954_24390</name>
</gene>
<organism evidence="1 2">
    <name type="scientific">Halobacillus andaensis</name>
    <dbReference type="NCBI Taxonomy" id="1176239"/>
    <lineage>
        <taxon>Bacteria</taxon>
        <taxon>Bacillati</taxon>
        <taxon>Bacillota</taxon>
        <taxon>Bacilli</taxon>
        <taxon>Bacillales</taxon>
        <taxon>Bacillaceae</taxon>
        <taxon>Halobacillus</taxon>
    </lineage>
</organism>
<sequence>MKKSIVILLSLGVLIAFGVYYISEHYFFNPVTFDKDQVTPHSWTDYERPLEITIYSFEEERESETIDEEEDIREFILELKESPSSEADATATDVRGGLTLTANDRTLLEVLFYPNHWEVLKREGPAFEITDSLKQLVDRFE</sequence>
<comment type="caution">
    <text evidence="1">The sequence shown here is derived from an EMBL/GenBank/DDBJ whole genome shotgun (WGS) entry which is preliminary data.</text>
</comment>